<keyword evidence="3" id="KW-0969">Cilium</keyword>
<dbReference type="EMBL" id="JBHTIF010000003">
    <property type="protein sequence ID" value="MFD0726697.1"/>
    <property type="molecule type" value="Genomic_DNA"/>
</dbReference>
<dbReference type="NCBIfam" id="TIGR03170">
    <property type="entry name" value="flgA_cterm"/>
    <property type="match status" value="1"/>
</dbReference>
<dbReference type="Pfam" id="PF13144">
    <property type="entry name" value="ChapFlgA"/>
    <property type="match status" value="1"/>
</dbReference>
<dbReference type="InterPro" id="IPR017585">
    <property type="entry name" value="SAF_FlgA"/>
</dbReference>
<keyword evidence="3" id="KW-0282">Flagellum</keyword>
<keyword evidence="4" id="KW-1185">Reference proteome</keyword>
<evidence type="ECO:0000256" key="1">
    <source>
        <dbReference type="RuleBase" id="RU362063"/>
    </source>
</evidence>
<comment type="function">
    <text evidence="1">Involved in the assembly process of the P-ring formation. It may associate with FlgF on the rod constituting a structure essential for the P-ring assembly or may act as a modulator protein for the P-ring assembly.</text>
</comment>
<evidence type="ECO:0000313" key="3">
    <source>
        <dbReference type="EMBL" id="MFD0726697.1"/>
    </source>
</evidence>
<comment type="subcellular location">
    <subcellularLocation>
        <location evidence="1">Periplasm</location>
    </subcellularLocation>
</comment>
<dbReference type="RefSeq" id="WP_386824807.1">
    <property type="nucleotide sequence ID" value="NZ_JBHTIF010000003.1"/>
</dbReference>
<proteinExistence type="inferred from homology"/>
<dbReference type="Gene3D" id="2.30.30.760">
    <property type="match status" value="1"/>
</dbReference>
<dbReference type="PANTHER" id="PTHR36307">
    <property type="entry name" value="FLAGELLA BASAL BODY P-RING FORMATION PROTEIN FLGA"/>
    <property type="match status" value="1"/>
</dbReference>
<dbReference type="PANTHER" id="PTHR36307:SF1">
    <property type="entry name" value="FLAGELLA BASAL BODY P-RING FORMATION PROTEIN FLGA"/>
    <property type="match status" value="1"/>
</dbReference>
<keyword evidence="1" id="KW-0574">Periplasm</keyword>
<dbReference type="InterPro" id="IPR039246">
    <property type="entry name" value="Flagellar_FlgA"/>
</dbReference>
<dbReference type="Proteomes" id="UP001597110">
    <property type="component" value="Unassembled WGS sequence"/>
</dbReference>
<protein>
    <recommendedName>
        <fullName evidence="1">Flagella basal body P-ring formation protein FlgA</fullName>
    </recommendedName>
</protein>
<accession>A0ABW2YE93</accession>
<sequence>MVARLRDIRSQARVVAIEGLRDQVLPAGRVKLEVGSIAGRWPRARAGVPVRVLIDGRNVRTLTAWVSLSDVRSVPTYAENTSARSPAETLHLVPGDVDMTCCGDAQVVDADALSGLRVRRAVRAGEPALQSDFEPMPDVAERQSVGIEVVRGTVRVTTTGIALGDARIGQIVSVRPDASTDVVKARVIDKQKVILE</sequence>
<keyword evidence="1" id="KW-1005">Bacterial flagellum biogenesis</keyword>
<reference evidence="4" key="1">
    <citation type="journal article" date="2019" name="Int. J. Syst. Evol. Microbiol.">
        <title>The Global Catalogue of Microorganisms (GCM) 10K type strain sequencing project: providing services to taxonomists for standard genome sequencing and annotation.</title>
        <authorList>
            <consortium name="The Broad Institute Genomics Platform"/>
            <consortium name="The Broad Institute Genome Sequencing Center for Infectious Disease"/>
            <person name="Wu L."/>
            <person name="Ma J."/>
        </authorList>
    </citation>
    <scope>NUCLEOTIDE SEQUENCE [LARGE SCALE GENOMIC DNA]</scope>
    <source>
        <strain evidence="4">CCUG 55585</strain>
    </source>
</reference>
<name>A0ABW2YE93_9GAMM</name>
<gene>
    <name evidence="3" type="primary">flgA</name>
    <name evidence="3" type="ORF">ACFQ0E_13930</name>
</gene>
<organism evidence="3 4">
    <name type="scientific">Lysobacter brunescens</name>
    <dbReference type="NCBI Taxonomy" id="262323"/>
    <lineage>
        <taxon>Bacteria</taxon>
        <taxon>Pseudomonadati</taxon>
        <taxon>Pseudomonadota</taxon>
        <taxon>Gammaproteobacteria</taxon>
        <taxon>Lysobacterales</taxon>
        <taxon>Lysobacteraceae</taxon>
        <taxon>Lysobacter</taxon>
    </lineage>
</organism>
<keyword evidence="3" id="KW-0966">Cell projection</keyword>
<comment type="similarity">
    <text evidence="1">Belongs to the FlgA family.</text>
</comment>
<feature type="domain" description="Flagella basal body P-ring formation protein FlgA SAF" evidence="2">
    <location>
        <begin position="105"/>
        <end position="193"/>
    </location>
</feature>
<evidence type="ECO:0000313" key="4">
    <source>
        <dbReference type="Proteomes" id="UP001597110"/>
    </source>
</evidence>
<comment type="caution">
    <text evidence="3">The sequence shown here is derived from an EMBL/GenBank/DDBJ whole genome shotgun (WGS) entry which is preliminary data.</text>
</comment>
<evidence type="ECO:0000259" key="2">
    <source>
        <dbReference type="Pfam" id="PF13144"/>
    </source>
</evidence>